<evidence type="ECO:0000256" key="1">
    <source>
        <dbReference type="SAM" id="Phobius"/>
    </source>
</evidence>
<dbReference type="AlphaFoldDB" id="A0A225VUM8"/>
<accession>A0A225VUM8</accession>
<protein>
    <recommendedName>
        <fullName evidence="4">Transmembrane protein</fullName>
    </recommendedName>
</protein>
<comment type="caution">
    <text evidence="2">The sequence shown here is derived from an EMBL/GenBank/DDBJ whole genome shotgun (WGS) entry which is preliminary data.</text>
</comment>
<name>A0A225VUM8_9STRA</name>
<evidence type="ECO:0008006" key="4">
    <source>
        <dbReference type="Google" id="ProtNLM"/>
    </source>
</evidence>
<proteinExistence type="predicted"/>
<organism evidence="2 3">
    <name type="scientific">Phytophthora megakarya</name>
    <dbReference type="NCBI Taxonomy" id="4795"/>
    <lineage>
        <taxon>Eukaryota</taxon>
        <taxon>Sar</taxon>
        <taxon>Stramenopiles</taxon>
        <taxon>Oomycota</taxon>
        <taxon>Peronosporomycetes</taxon>
        <taxon>Peronosporales</taxon>
        <taxon>Peronosporaceae</taxon>
        <taxon>Phytophthora</taxon>
    </lineage>
</organism>
<feature type="transmembrane region" description="Helical" evidence="1">
    <location>
        <begin position="252"/>
        <end position="273"/>
    </location>
</feature>
<dbReference type="OrthoDB" id="110120at2759"/>
<keyword evidence="1" id="KW-0812">Transmembrane</keyword>
<keyword evidence="1" id="KW-0472">Membrane</keyword>
<sequence length="275" mass="30724">MASALFATAYVHVVSSIKIDRQQDLAVFALCSISLKVLLQEIAKHFLSKKRRTPNMRTLTITVATPTILVDTQLRTVLLCQDNVSMTVVGSLLLALAEVCFRVVKTAYVQWLVHRIRAKRPQHPTLAISPDGKVPVKILRVYVAPIRTTSSMQIIDPIQDRVHRLLLLHAAEIYADMYAEYIAMGCSYGILFFFSSHPKYQLGNSESSSSRWSNAGITALQLGLEVVVDFVACALEIRRGIDFEHFNQEDSFLAVFMVSIALVNVHISSGIYLRS</sequence>
<dbReference type="Proteomes" id="UP000198211">
    <property type="component" value="Unassembled WGS sequence"/>
</dbReference>
<gene>
    <name evidence="2" type="ORF">PHMEG_00018195</name>
</gene>
<reference evidence="3" key="1">
    <citation type="submission" date="2017-03" db="EMBL/GenBank/DDBJ databases">
        <title>Phytopthora megakarya and P. palmivora, two closely related causual agents of cacao black pod achieved similar genome size and gene model numbers by different mechanisms.</title>
        <authorList>
            <person name="Ali S."/>
            <person name="Shao J."/>
            <person name="Larry D.J."/>
            <person name="Kronmiller B."/>
            <person name="Shen D."/>
            <person name="Strem M.D."/>
            <person name="Melnick R.L."/>
            <person name="Guiltinan M.J."/>
            <person name="Tyler B.M."/>
            <person name="Meinhardt L.W."/>
            <person name="Bailey B.A."/>
        </authorList>
    </citation>
    <scope>NUCLEOTIDE SEQUENCE [LARGE SCALE GENOMIC DNA]</scope>
    <source>
        <strain evidence="3">zdho120</strain>
    </source>
</reference>
<dbReference type="EMBL" id="NBNE01002895">
    <property type="protein sequence ID" value="OWZ09146.1"/>
    <property type="molecule type" value="Genomic_DNA"/>
</dbReference>
<evidence type="ECO:0000313" key="2">
    <source>
        <dbReference type="EMBL" id="OWZ09146.1"/>
    </source>
</evidence>
<evidence type="ECO:0000313" key="3">
    <source>
        <dbReference type="Proteomes" id="UP000198211"/>
    </source>
</evidence>
<keyword evidence="1" id="KW-1133">Transmembrane helix</keyword>
<keyword evidence="3" id="KW-1185">Reference proteome</keyword>